<feature type="region of interest" description="Disordered" evidence="8">
    <location>
        <begin position="1"/>
        <end position="446"/>
    </location>
</feature>
<dbReference type="InterPro" id="IPR042197">
    <property type="entry name" value="Apaf_helical"/>
</dbReference>
<dbReference type="GO" id="GO:0006952">
    <property type="term" value="P:defense response"/>
    <property type="evidence" value="ECO:0007669"/>
    <property type="project" value="UniProtKB-KW"/>
</dbReference>
<dbReference type="InterPro" id="IPR027417">
    <property type="entry name" value="P-loop_NTPase"/>
</dbReference>
<dbReference type="PANTHER" id="PTHR36766:SF40">
    <property type="entry name" value="DISEASE RESISTANCE PROTEIN RGA3"/>
    <property type="match status" value="1"/>
</dbReference>
<feature type="compositionally biased region" description="Basic and acidic residues" evidence="8">
    <location>
        <begin position="30"/>
        <end position="40"/>
    </location>
</feature>
<evidence type="ECO:0000256" key="8">
    <source>
        <dbReference type="SAM" id="MobiDB-lite"/>
    </source>
</evidence>
<reference evidence="10" key="2">
    <citation type="submission" date="2018-05" db="EMBL/GenBank/DDBJ databases">
        <title>OmerRS3 (Oryza meridionalis Reference Sequence Version 3).</title>
        <authorList>
            <person name="Zhang J."/>
            <person name="Kudrna D."/>
            <person name="Lee S."/>
            <person name="Talag J."/>
            <person name="Welchert J."/>
            <person name="Wing R.A."/>
        </authorList>
    </citation>
    <scope>NUCLEOTIDE SEQUENCE [LARGE SCALE GENOMIC DNA]</scope>
    <source>
        <strain evidence="10">cv. OR44</strain>
    </source>
</reference>
<dbReference type="EnsemblPlants" id="OMERI04G21330.1">
    <property type="protein sequence ID" value="OMERI04G21330.1"/>
    <property type="gene ID" value="OMERI04G21330"/>
</dbReference>
<feature type="domain" description="RRM" evidence="9">
    <location>
        <begin position="549"/>
        <end position="630"/>
    </location>
</feature>
<dbReference type="GO" id="GO:0043531">
    <property type="term" value="F:ADP binding"/>
    <property type="evidence" value="ECO:0007669"/>
    <property type="project" value="InterPro"/>
</dbReference>
<dbReference type="Gene3D" id="1.20.5.4130">
    <property type="match status" value="1"/>
</dbReference>
<feature type="compositionally biased region" description="Acidic residues" evidence="8">
    <location>
        <begin position="270"/>
        <end position="286"/>
    </location>
</feature>
<evidence type="ECO:0000313" key="11">
    <source>
        <dbReference type="Proteomes" id="UP000008021"/>
    </source>
</evidence>
<dbReference type="Pfam" id="PF00076">
    <property type="entry name" value="RRM_1"/>
    <property type="match status" value="2"/>
</dbReference>
<dbReference type="PROSITE" id="PS50102">
    <property type="entry name" value="RRM"/>
    <property type="match status" value="2"/>
</dbReference>
<feature type="compositionally biased region" description="Acidic residues" evidence="8">
    <location>
        <begin position="218"/>
        <end position="231"/>
    </location>
</feature>
<dbReference type="SMART" id="SM00360">
    <property type="entry name" value="RRM"/>
    <property type="match status" value="2"/>
</dbReference>
<feature type="compositionally biased region" description="Acidic residues" evidence="8">
    <location>
        <begin position="395"/>
        <end position="406"/>
    </location>
</feature>
<dbReference type="GO" id="GO:0051707">
    <property type="term" value="P:response to other organism"/>
    <property type="evidence" value="ECO:0007669"/>
    <property type="project" value="UniProtKB-ARBA"/>
</dbReference>
<dbReference type="PRINTS" id="PR00364">
    <property type="entry name" value="DISEASERSIST"/>
</dbReference>
<dbReference type="eggNOG" id="KOG4658">
    <property type="taxonomic scope" value="Eukaryota"/>
</dbReference>
<name>A0A0E0DIJ2_9ORYZ</name>
<dbReference type="eggNOG" id="KOG4210">
    <property type="taxonomic scope" value="Eukaryota"/>
</dbReference>
<sequence>MGKSSKKSAVEVAPTSVSVSEGKSGKKGKRNAEDEIEKAVSAKKQKTVPEKVVPSKEEAKKVKKQPPPKKVESSSSEEDSSESEEEVKAQPKTVQPKKAAQPAKEESSDDSSDDSSSDDEPAKKPVARPNKAALSTNSSSSDDSSDESSSDDEPVKKPAAPLKKPVALATNGSKKVESDSSSSDSSSNEESDEDDKKTAAPVKKPSVAAIQKKTQESDSSDSDSDSESDEDVPTKAPAVAKKKEESSESSDSESDSDSDDEAAAVKKEEESSDSSDSDSESESDSDEPAKPTIPAKRPLTKDTKKGQSKDESEDSSDESSEESDDEPPQKKIKDSTTSGTTKPSPKSTKKEISSDDESDEDDSSEESSDEDVKQKQTQAKKVQAPVAQESSSSDESSEEDSDMESDEPAKTPQNKETAVSVGLNKSATELGQEEPKTPASNQNQATGSKTLFVGNLPYNVEQEQVKQFFQEAGEVVDIRFSTFEDGNFRGFGHVEFATAEAAKKALELAGHDLMGRPVRLDLARERGAYTPGSGRDNSSFKKPAQSSGNTIFIKGFDTSLDIHQIRNSLEEHFGSCGEITRVSIPKDYETGASKGMAYMDFADNGSLSKAYELNGSDLGGYSLYVDEARPRPDNNREGGFSGGRDFNSSGRGGRRGGRGDGSRGRGDRGRGRGFGRGDRGRGGRGTPFKQSAGTPSAGKKTTFDLLLLPTAFGALGVMGFMDSVMDAAIGWLVQSILESFFTEQMGAWTREIGLAEDVEKLEFEIRNVEMVLATAVGRRIDNKPLAHSLESLRELLYDAEDVMDELDYHRLKHQIAKGESWSAAAGNNPVANYAASSTLSYAYQLICSARKTITSWVSSDRKRKREEEEPSDGTMLPLEIKHDISKRINRTVNNLQKSSNSVKGVLQLEISRLALMSYQRQSMDRNTRLTTSVPIEPKVYGRDAERDMIIEMLINEESNDLRVLPIVGTGGIGKTTLARFVYCDQRIIDHFDLQMWICVSTNFNAVRLTRQMLDHVCKDRQEYKDAFNVQQDILLRKVRDKKFLLILDDMWEDKDRNGWDTLLAPLKHSQVAGSVVLATTRSNSVAEMIGTMNSFQISGLDEEEFWLFFKACAFGNENYEGHHNLQFIGRQIAKALKGCPLAARSVGALLNRNVSHEHWRTVQDRWKSLQVKDDDIIPILKLSYDYLPFHLQRCFSYCSLFPEDYHFIGETLVQIWISRSFVQCEDAGRALEETGLEYLATLVDFGFFQKVGSEYAMHDLMHELADQVSSNECTTINGLQSNVIRPGIRHLSIITTGHAKDVCEKFEKIHKTRPSQKLRSLMLFGPCSLKLLKLMRALCKEAKCLRLLMLSVQVSSGDISSLYNLLNPYHLRYLEIICLQGSIALSQPLTISFHPQALKVCNSVNLALSQALTSFYHLQVLNVGGSRNHVNQVPTRMNNLVNLRHLIAHDKVHHAIAGVGKMTSLQELKFKARNVGNFGMRQLQSMNELVMLGISHLENLLSKEEASMAKLIDKGYLKDLSLSWDGGSMSLEPERTKEVLEGLQPHCNLRILHITRYSGPSSPTWLSSKLSVTSLQTLHLENCMEWRVLRYLEMLFSLRKLKLVNMSNLVELSIPSLEVLILIEMPKLEKCVGSYGTELTSHLRILTIKDCPQLTEFTPFQSCSSFKAEQKSWFPSLYKLTIERCLHISKWETLPLREMQALNELELIDLHAIRELSIPSLEKLVLIKMPRLECCSGITASPPLQISTSQRDQEWLSSLCKLTIRECPCLVVSHPLPPSAMMSTFSIKGTRTFTTMEMSDSRFFTIKSDELIMLDDKILAFRNIRGITLLCIEDCPNLVSLSNEGLNQLINLEGLSIMNCPNLVMSTAATTPSARDEQLVRIPSNILHSLEELVISNCPDLEFGGAEGALRGYTSLKRLNIRHCPKLVLFLLSGVGVGLLPPSLQILEIDCPKLFAAWDLKLLEHGQIASPPLSLRILRISSLTDKFQSHLFSCLPTITQLAISASPELTSLQLGYSKALEHLEIVDCESLASIKALVSTTNLRSLTVYDSPNLPLCLELRSQQQPTYEIWSWLENLQISDGSVLTMSLCKKLTSLRVLCFCPKGTKRGAKMMGLTEEQEKALQILTSLQVLHFLYLPNFLPLPANLRRITSLKWLDISHCPRIARLPEMGLPPSLVLLSVDGCSEELTMQCRMAATEKLKVKIDDKIVD</sequence>
<dbReference type="Pfam" id="PF23559">
    <property type="entry name" value="WHD_DRP"/>
    <property type="match status" value="1"/>
</dbReference>
<protein>
    <recommendedName>
        <fullName evidence="9">RRM domain-containing protein</fullName>
    </recommendedName>
</protein>
<keyword evidence="4" id="KW-0547">Nucleotide-binding</keyword>
<dbReference type="Gene3D" id="3.80.10.10">
    <property type="entry name" value="Ribonuclease Inhibitor"/>
    <property type="match status" value="3"/>
</dbReference>
<dbReference type="Pfam" id="PF00931">
    <property type="entry name" value="NB-ARC"/>
    <property type="match status" value="1"/>
</dbReference>
<dbReference type="SUPFAM" id="SSF52540">
    <property type="entry name" value="P-loop containing nucleoside triphosphate hydrolases"/>
    <property type="match status" value="1"/>
</dbReference>
<dbReference type="PANTHER" id="PTHR36766">
    <property type="entry name" value="PLANT BROAD-SPECTRUM MILDEW RESISTANCE PROTEIN RPW8"/>
    <property type="match status" value="1"/>
</dbReference>
<feature type="compositionally biased region" description="Basic and acidic residues" evidence="8">
    <location>
        <begin position="299"/>
        <end position="310"/>
    </location>
</feature>
<dbReference type="GO" id="GO:0003723">
    <property type="term" value="F:RNA binding"/>
    <property type="evidence" value="ECO:0007669"/>
    <property type="project" value="UniProtKB-UniRule"/>
</dbReference>
<dbReference type="Gene3D" id="1.10.10.10">
    <property type="entry name" value="Winged helix-like DNA-binding domain superfamily/Winged helix DNA-binding domain"/>
    <property type="match status" value="1"/>
</dbReference>
<dbReference type="SUPFAM" id="SSF52047">
    <property type="entry name" value="RNI-like"/>
    <property type="match status" value="3"/>
</dbReference>
<dbReference type="InterPro" id="IPR000504">
    <property type="entry name" value="RRM_dom"/>
</dbReference>
<feature type="compositionally biased region" description="Low complexity" evidence="8">
    <location>
        <begin position="157"/>
        <end position="169"/>
    </location>
</feature>
<dbReference type="CDD" id="cd12451">
    <property type="entry name" value="RRM2_NUCLs"/>
    <property type="match status" value="1"/>
</dbReference>
<dbReference type="CDD" id="cd12450">
    <property type="entry name" value="RRM1_NUCLs"/>
    <property type="match status" value="1"/>
</dbReference>
<dbReference type="Gramene" id="OMERI04G21330.1">
    <property type="protein sequence ID" value="OMERI04G21330.1"/>
    <property type="gene ID" value="OMERI04G21330"/>
</dbReference>
<feature type="compositionally biased region" description="Polar residues" evidence="8">
    <location>
        <begin position="411"/>
        <end position="429"/>
    </location>
</feature>
<dbReference type="InterPro" id="IPR058922">
    <property type="entry name" value="WHD_DRP"/>
</dbReference>
<feature type="region of interest" description="Disordered" evidence="8">
    <location>
        <begin position="527"/>
        <end position="546"/>
    </location>
</feature>
<feature type="compositionally biased region" description="Acidic residues" evidence="8">
    <location>
        <begin position="143"/>
        <end position="152"/>
    </location>
</feature>
<dbReference type="InterPro" id="IPR041118">
    <property type="entry name" value="Rx_N"/>
</dbReference>
<dbReference type="GO" id="GO:0005524">
    <property type="term" value="F:ATP binding"/>
    <property type="evidence" value="ECO:0007669"/>
    <property type="project" value="UniProtKB-KW"/>
</dbReference>
<reference evidence="10" key="1">
    <citation type="submission" date="2015-04" db="UniProtKB">
        <authorList>
            <consortium name="EnsemblPlants"/>
        </authorList>
    </citation>
    <scope>IDENTIFICATION</scope>
</reference>
<keyword evidence="2" id="KW-0433">Leucine-rich repeat</keyword>
<evidence type="ECO:0000256" key="6">
    <source>
        <dbReference type="ARBA" id="ARBA00022840"/>
    </source>
</evidence>
<feature type="compositionally biased region" description="Low complexity" evidence="8">
    <location>
        <begin position="375"/>
        <end position="394"/>
    </location>
</feature>
<feature type="region of interest" description="Disordered" evidence="8">
    <location>
        <begin position="629"/>
        <end position="698"/>
    </location>
</feature>
<evidence type="ECO:0000256" key="7">
    <source>
        <dbReference type="PROSITE-ProRule" id="PRU00176"/>
    </source>
</evidence>
<dbReference type="Gene3D" id="1.10.8.430">
    <property type="entry name" value="Helical domain of apoptotic protease-activating factors"/>
    <property type="match status" value="1"/>
</dbReference>
<dbReference type="FunFam" id="3.30.70.330:FF:001290">
    <property type="entry name" value="Nucleolin 2"/>
    <property type="match status" value="1"/>
</dbReference>
<feature type="compositionally biased region" description="Acidic residues" evidence="8">
    <location>
        <begin position="311"/>
        <end position="326"/>
    </location>
</feature>
<accession>A0A0E0DIJ2</accession>
<evidence type="ECO:0000256" key="1">
    <source>
        <dbReference type="ARBA" id="ARBA00008894"/>
    </source>
</evidence>
<evidence type="ECO:0000313" key="10">
    <source>
        <dbReference type="EnsemblPlants" id="OMERI04G21330.1"/>
    </source>
</evidence>
<feature type="domain" description="RRM" evidence="9">
    <location>
        <begin position="449"/>
        <end position="525"/>
    </location>
</feature>
<feature type="compositionally biased region" description="Basic and acidic residues" evidence="8">
    <location>
        <begin position="47"/>
        <end position="60"/>
    </location>
</feature>
<dbReference type="Proteomes" id="UP000008021">
    <property type="component" value="Chromosome 4"/>
</dbReference>
<dbReference type="SUPFAM" id="SSF54928">
    <property type="entry name" value="RNA-binding domain, RBD"/>
    <property type="match status" value="2"/>
</dbReference>
<dbReference type="Pfam" id="PF18052">
    <property type="entry name" value="Rx_N"/>
    <property type="match status" value="1"/>
</dbReference>
<keyword evidence="6" id="KW-0067">ATP-binding</keyword>
<dbReference type="InterPro" id="IPR034349">
    <property type="entry name" value="NUCL_RRM1"/>
</dbReference>
<feature type="compositionally biased region" description="Basic and acidic residues" evidence="8">
    <location>
        <begin position="657"/>
        <end position="681"/>
    </location>
</feature>
<keyword evidence="5" id="KW-0611">Plant defense</keyword>
<feature type="compositionally biased region" description="Acidic residues" evidence="8">
    <location>
        <begin position="354"/>
        <end position="369"/>
    </location>
</feature>
<feature type="compositionally biased region" description="Acidic residues" evidence="8">
    <location>
        <begin position="75"/>
        <end position="85"/>
    </location>
</feature>
<feature type="compositionally biased region" description="Low complexity" evidence="8">
    <location>
        <begin position="335"/>
        <end position="346"/>
    </location>
</feature>
<dbReference type="FunFam" id="3.30.70.330:FF:001006">
    <property type="entry name" value="Nucleolin 2"/>
    <property type="match status" value="1"/>
</dbReference>
<evidence type="ECO:0000256" key="5">
    <source>
        <dbReference type="ARBA" id="ARBA00022821"/>
    </source>
</evidence>
<evidence type="ECO:0000256" key="3">
    <source>
        <dbReference type="ARBA" id="ARBA00022737"/>
    </source>
</evidence>
<dbReference type="Pfam" id="PF25019">
    <property type="entry name" value="LRR_R13L1-DRL21"/>
    <property type="match status" value="1"/>
</dbReference>
<dbReference type="HOGENOM" id="CLU_231101_0_0_1"/>
<keyword evidence="3" id="KW-0677">Repeat</keyword>
<keyword evidence="7" id="KW-0694">RNA-binding</keyword>
<dbReference type="InterPro" id="IPR034350">
    <property type="entry name" value="NUCL_RRM2"/>
</dbReference>
<keyword evidence="11" id="KW-1185">Reference proteome</keyword>
<comment type="similarity">
    <text evidence="1">Belongs to the disease resistance NB-LRR family.</text>
</comment>
<dbReference type="InterPro" id="IPR035979">
    <property type="entry name" value="RBD_domain_sf"/>
</dbReference>
<feature type="compositionally biased region" description="Acidic residues" evidence="8">
    <location>
        <begin position="107"/>
        <end position="119"/>
    </location>
</feature>
<dbReference type="InterPro" id="IPR036388">
    <property type="entry name" value="WH-like_DNA-bd_sf"/>
</dbReference>
<dbReference type="InterPro" id="IPR002182">
    <property type="entry name" value="NB-ARC"/>
</dbReference>
<dbReference type="InterPro" id="IPR012677">
    <property type="entry name" value="Nucleotide-bd_a/b_plait_sf"/>
</dbReference>
<organism evidence="10">
    <name type="scientific">Oryza meridionalis</name>
    <dbReference type="NCBI Taxonomy" id="40149"/>
    <lineage>
        <taxon>Eukaryota</taxon>
        <taxon>Viridiplantae</taxon>
        <taxon>Streptophyta</taxon>
        <taxon>Embryophyta</taxon>
        <taxon>Tracheophyta</taxon>
        <taxon>Spermatophyta</taxon>
        <taxon>Magnoliopsida</taxon>
        <taxon>Liliopsida</taxon>
        <taxon>Poales</taxon>
        <taxon>Poaceae</taxon>
        <taxon>BOP clade</taxon>
        <taxon>Oryzoideae</taxon>
        <taxon>Oryzeae</taxon>
        <taxon>Oryzinae</taxon>
        <taxon>Oryza</taxon>
    </lineage>
</organism>
<evidence type="ECO:0000259" key="9">
    <source>
        <dbReference type="PROSITE" id="PS50102"/>
    </source>
</evidence>
<proteinExistence type="inferred from homology"/>
<evidence type="ECO:0000256" key="2">
    <source>
        <dbReference type="ARBA" id="ARBA00022614"/>
    </source>
</evidence>
<dbReference type="Gene3D" id="3.30.70.330">
    <property type="match status" value="2"/>
</dbReference>
<dbReference type="Gene3D" id="3.40.50.300">
    <property type="entry name" value="P-loop containing nucleotide triphosphate hydrolases"/>
    <property type="match status" value="1"/>
</dbReference>
<dbReference type="STRING" id="40149.A0A0E0DIJ2"/>
<evidence type="ECO:0000256" key="4">
    <source>
        <dbReference type="ARBA" id="ARBA00022741"/>
    </source>
</evidence>
<feature type="compositionally biased region" description="Acidic residues" evidence="8">
    <location>
        <begin position="247"/>
        <end position="262"/>
    </location>
</feature>
<dbReference type="InterPro" id="IPR056789">
    <property type="entry name" value="LRR_R13L1-DRL21"/>
</dbReference>
<dbReference type="InterPro" id="IPR032675">
    <property type="entry name" value="LRR_dom_sf"/>
</dbReference>